<keyword evidence="2" id="KW-0378">Hydrolase</keyword>
<proteinExistence type="predicted"/>
<dbReference type="KEGG" id="dli:dnl_10510"/>
<dbReference type="Pfam" id="PF13728">
    <property type="entry name" value="TraF"/>
    <property type="match status" value="1"/>
</dbReference>
<keyword evidence="3" id="KW-1185">Reference proteome</keyword>
<evidence type="ECO:0000256" key="1">
    <source>
        <dbReference type="SAM" id="SignalP"/>
    </source>
</evidence>
<dbReference type="SUPFAM" id="SSF52833">
    <property type="entry name" value="Thioredoxin-like"/>
    <property type="match status" value="1"/>
</dbReference>
<dbReference type="InterPro" id="IPR036249">
    <property type="entry name" value="Thioredoxin-like_sf"/>
</dbReference>
<accession>A0A975B4U8</accession>
<feature type="signal peptide" evidence="1">
    <location>
        <begin position="1"/>
        <end position="27"/>
    </location>
</feature>
<dbReference type="Gene3D" id="3.40.30.10">
    <property type="entry name" value="Glutaredoxin"/>
    <property type="match status" value="1"/>
</dbReference>
<sequence>MPYEEKTGMKYLICFALSLIMVSSSGASPDLKHYPNLSKTILNTEDNREQEDIIFWDDLKRGWFYYEKTDSDNDTQKDRDDKDLIINWKAFKELTAKETNEAINELKDYAVSNPTKINIQNYMVAQKIATKKAHTFMTVWMDVLRDHPTLDETVRRPASSFVSFNLANAKSRATDIIVNELAQDPDMGLIIFYTQDNYYSSIQMPIIKRLLEKTRWQPSRFINVQENPDAAQKFGIETIPEIWLAAKDGRKARVTAGARTADVIKENIVAAYERMTGNQLIKDPFQFQDTELFQQIENR</sequence>
<dbReference type="InterPro" id="IPR039555">
    <property type="entry name" value="TraF/TrbB"/>
</dbReference>
<keyword evidence="1" id="KW-0732">Signal</keyword>
<dbReference type="Proteomes" id="UP000663720">
    <property type="component" value="Chromosome"/>
</dbReference>
<dbReference type="EMBL" id="CP061799">
    <property type="protein sequence ID" value="QTA78812.1"/>
    <property type="molecule type" value="Genomic_DNA"/>
</dbReference>
<reference evidence="2" key="1">
    <citation type="journal article" date="2021" name="Microb. Physiol.">
        <title>Proteogenomic Insights into the Physiology of Marine, Sulfate-Reducing, Filamentous Desulfonema limicola and Desulfonema magnum.</title>
        <authorList>
            <person name="Schnaars V."/>
            <person name="Wohlbrand L."/>
            <person name="Scheve S."/>
            <person name="Hinrichs C."/>
            <person name="Reinhardt R."/>
            <person name="Rabus R."/>
        </authorList>
    </citation>
    <scope>NUCLEOTIDE SEQUENCE</scope>
    <source>
        <strain evidence="2">5ac10</strain>
    </source>
</reference>
<dbReference type="CDD" id="cd02947">
    <property type="entry name" value="TRX_family"/>
    <property type="match status" value="1"/>
</dbReference>
<name>A0A975B4U8_9BACT</name>
<feature type="chain" id="PRO_5037540234" evidence="1">
    <location>
        <begin position="28"/>
        <end position="299"/>
    </location>
</feature>
<dbReference type="GO" id="GO:0008233">
    <property type="term" value="F:peptidase activity"/>
    <property type="evidence" value="ECO:0007669"/>
    <property type="project" value="UniProtKB-KW"/>
</dbReference>
<organism evidence="2 3">
    <name type="scientific">Desulfonema limicola</name>
    <dbReference type="NCBI Taxonomy" id="45656"/>
    <lineage>
        <taxon>Bacteria</taxon>
        <taxon>Pseudomonadati</taxon>
        <taxon>Thermodesulfobacteriota</taxon>
        <taxon>Desulfobacteria</taxon>
        <taxon>Desulfobacterales</taxon>
        <taxon>Desulfococcaceae</taxon>
        <taxon>Desulfonema</taxon>
    </lineage>
</organism>
<dbReference type="AlphaFoldDB" id="A0A975B4U8"/>
<gene>
    <name evidence="2" type="ORF">dnl_10510</name>
</gene>
<evidence type="ECO:0000313" key="2">
    <source>
        <dbReference type="EMBL" id="QTA78812.1"/>
    </source>
</evidence>
<keyword evidence="2" id="KW-0645">Protease</keyword>
<evidence type="ECO:0000313" key="3">
    <source>
        <dbReference type="Proteomes" id="UP000663720"/>
    </source>
</evidence>
<dbReference type="RefSeq" id="WP_207690630.1">
    <property type="nucleotide sequence ID" value="NZ_CP061799.1"/>
</dbReference>
<dbReference type="GO" id="GO:0006508">
    <property type="term" value="P:proteolysis"/>
    <property type="evidence" value="ECO:0007669"/>
    <property type="project" value="UniProtKB-KW"/>
</dbReference>
<protein>
    <submittedName>
        <fullName evidence="2">Type IV secretory pathway protease TraF</fullName>
    </submittedName>
</protein>